<dbReference type="OrthoDB" id="7619655at2"/>
<protein>
    <submittedName>
        <fullName evidence="1">Uncharacterized protein</fullName>
    </submittedName>
</protein>
<proteinExistence type="predicted"/>
<accession>C6XQN6</accession>
<dbReference type="AlphaFoldDB" id="C6XQN6"/>
<organism evidence="1 2">
    <name type="scientific">Hirschia baltica (strain ATCC 49814 / DSM 5838 / IFAM 1418)</name>
    <dbReference type="NCBI Taxonomy" id="582402"/>
    <lineage>
        <taxon>Bacteria</taxon>
        <taxon>Pseudomonadati</taxon>
        <taxon>Pseudomonadota</taxon>
        <taxon>Alphaproteobacteria</taxon>
        <taxon>Hyphomonadales</taxon>
        <taxon>Hyphomonadaceae</taxon>
        <taxon>Hirschia</taxon>
    </lineage>
</organism>
<dbReference type="HOGENOM" id="CLU_2034878_0_0_5"/>
<dbReference type="eggNOG" id="ENOG5031MR9">
    <property type="taxonomic scope" value="Bacteria"/>
</dbReference>
<reference evidence="2" key="1">
    <citation type="journal article" date="2011" name="J. Bacteriol.">
        <title>Genome sequences of eight morphologically diverse alphaproteobacteria.</title>
        <authorList>
            <consortium name="US DOE Joint Genome Institute"/>
            <person name="Brown P.J."/>
            <person name="Kysela D.T."/>
            <person name="Buechlein A."/>
            <person name="Hemmerich C."/>
            <person name="Brun Y.V."/>
        </authorList>
    </citation>
    <scope>NUCLEOTIDE SEQUENCE [LARGE SCALE GENOMIC DNA]</scope>
    <source>
        <strain evidence="2">ATCC 49814 / DSM 5838 / IFAM 1418</strain>
    </source>
</reference>
<dbReference type="KEGG" id="hba:Hbal_0948"/>
<dbReference type="EMBL" id="CP001678">
    <property type="protein sequence ID" value="ACT58642.1"/>
    <property type="molecule type" value="Genomic_DNA"/>
</dbReference>
<name>C6XQN6_HIRBI</name>
<dbReference type="RefSeq" id="WP_015826792.1">
    <property type="nucleotide sequence ID" value="NC_012982.1"/>
</dbReference>
<sequence>MFQSINFCGFSGQSYKFEAIKLRDESWTSQAGIVLFTAADGRVIKLAEQFGKVEDITAIWRWREAQRFGATHMYIRRQKDRNVRMAEIDDLRTGLNPVCDTQDSAFEAGSESARIIMPLAA</sequence>
<keyword evidence="2" id="KW-1185">Reference proteome</keyword>
<evidence type="ECO:0000313" key="2">
    <source>
        <dbReference type="Proteomes" id="UP000002745"/>
    </source>
</evidence>
<gene>
    <name evidence="1" type="ordered locus">Hbal_0948</name>
</gene>
<evidence type="ECO:0000313" key="1">
    <source>
        <dbReference type="EMBL" id="ACT58642.1"/>
    </source>
</evidence>
<dbReference type="Proteomes" id="UP000002745">
    <property type="component" value="Chromosome"/>
</dbReference>